<proteinExistence type="predicted"/>
<organism evidence="2 3">
    <name type="scientific">Cohnella thailandensis</name>
    <dbReference type="NCBI Taxonomy" id="557557"/>
    <lineage>
        <taxon>Bacteria</taxon>
        <taxon>Bacillati</taxon>
        <taxon>Bacillota</taxon>
        <taxon>Bacilli</taxon>
        <taxon>Bacillales</taxon>
        <taxon>Paenibacillaceae</taxon>
        <taxon>Cohnella</taxon>
    </lineage>
</organism>
<protein>
    <submittedName>
        <fullName evidence="2">Transposase</fullName>
    </submittedName>
</protein>
<dbReference type="EMBL" id="JACJVQ010000017">
    <property type="protein sequence ID" value="MBB6636314.1"/>
    <property type="molecule type" value="Genomic_DNA"/>
</dbReference>
<dbReference type="Proteomes" id="UP000535838">
    <property type="component" value="Unassembled WGS sequence"/>
</dbReference>
<evidence type="ECO:0000313" key="3">
    <source>
        <dbReference type="Proteomes" id="UP000535838"/>
    </source>
</evidence>
<sequence>MDAYDVFLLEFGGEEACLNYFYQCRWPEGYRCPSCGHHECYVINSRRLPLYECTRCRYQASVTSGTAMEGTRTPLSKWLFTLKLLSDPQARVNAVQLSKLLHITYKTAYSMLDKIRQSLSLATPDKLSGEAQAGLAIFGSFYKTIFSLPENLHPIAVGASIDEAGNPIRLAMMAIPRDHMHGSIITPMGIDSVKDRFFESESLSRPNPTVYRSLLLTKRHCKTLSSLVKSCFKQLHDTYHGIRSRSLSKYLAEITFRWNAAAGTSDAMQRLSQTCIAYSRNLQAA</sequence>
<name>A0A841SWL4_9BACL</name>
<comment type="caution">
    <text evidence="2">The sequence shown here is derived from an EMBL/GenBank/DDBJ whole genome shotgun (WGS) entry which is preliminary data.</text>
</comment>
<feature type="domain" description="Transposase zinc-ribbon" evidence="1">
    <location>
        <begin position="14"/>
        <end position="59"/>
    </location>
</feature>
<dbReference type="Pfam" id="PF12760">
    <property type="entry name" value="Zn_ribbon_IS1595"/>
    <property type="match status" value="1"/>
</dbReference>
<evidence type="ECO:0000313" key="2">
    <source>
        <dbReference type="EMBL" id="MBB6636314.1"/>
    </source>
</evidence>
<dbReference type="InterPro" id="IPR024442">
    <property type="entry name" value="Transposase_Zn_ribbon"/>
</dbReference>
<dbReference type="RefSeq" id="WP_185121527.1">
    <property type="nucleotide sequence ID" value="NZ_JACJVQ010000017.1"/>
</dbReference>
<gene>
    <name evidence="2" type="ORF">H7B67_19495</name>
</gene>
<reference evidence="2 3" key="1">
    <citation type="submission" date="2020-08" db="EMBL/GenBank/DDBJ databases">
        <title>Cohnella phylogeny.</title>
        <authorList>
            <person name="Dunlap C."/>
        </authorList>
    </citation>
    <scope>NUCLEOTIDE SEQUENCE [LARGE SCALE GENOMIC DNA]</scope>
    <source>
        <strain evidence="2 3">DSM 25241</strain>
    </source>
</reference>
<dbReference type="AlphaFoldDB" id="A0A841SWL4"/>
<accession>A0A841SWL4</accession>
<evidence type="ECO:0000259" key="1">
    <source>
        <dbReference type="Pfam" id="PF12760"/>
    </source>
</evidence>
<keyword evidence="3" id="KW-1185">Reference proteome</keyword>